<gene>
    <name evidence="2" type="ORF">AAFF_G00389830</name>
</gene>
<dbReference type="Proteomes" id="UP001221898">
    <property type="component" value="Unassembled WGS sequence"/>
</dbReference>
<keyword evidence="3" id="KW-1185">Reference proteome</keyword>
<accession>A0AAD7SEF0</accession>
<proteinExistence type="predicted"/>
<evidence type="ECO:0000313" key="3">
    <source>
        <dbReference type="Proteomes" id="UP001221898"/>
    </source>
</evidence>
<evidence type="ECO:0000313" key="2">
    <source>
        <dbReference type="EMBL" id="KAJ8401026.1"/>
    </source>
</evidence>
<feature type="compositionally biased region" description="Basic and acidic residues" evidence="1">
    <location>
        <begin position="37"/>
        <end position="49"/>
    </location>
</feature>
<reference evidence="2" key="1">
    <citation type="journal article" date="2023" name="Science">
        <title>Genome structures resolve the early diversification of teleost fishes.</title>
        <authorList>
            <person name="Parey E."/>
            <person name="Louis A."/>
            <person name="Montfort J."/>
            <person name="Bouchez O."/>
            <person name="Roques C."/>
            <person name="Iampietro C."/>
            <person name="Lluch J."/>
            <person name="Castinel A."/>
            <person name="Donnadieu C."/>
            <person name="Desvignes T."/>
            <person name="Floi Bucao C."/>
            <person name="Jouanno E."/>
            <person name="Wen M."/>
            <person name="Mejri S."/>
            <person name="Dirks R."/>
            <person name="Jansen H."/>
            <person name="Henkel C."/>
            <person name="Chen W.J."/>
            <person name="Zahm M."/>
            <person name="Cabau C."/>
            <person name="Klopp C."/>
            <person name="Thompson A.W."/>
            <person name="Robinson-Rechavi M."/>
            <person name="Braasch I."/>
            <person name="Lecointre G."/>
            <person name="Bobe J."/>
            <person name="Postlethwait J.H."/>
            <person name="Berthelot C."/>
            <person name="Roest Crollius H."/>
            <person name="Guiguen Y."/>
        </authorList>
    </citation>
    <scope>NUCLEOTIDE SEQUENCE</scope>
    <source>
        <strain evidence="2">NC1722</strain>
    </source>
</reference>
<sequence>MSSSKAGTVVKRTDRVGLGTVVKGLQRVHQGRWTSGETHRSATVSERHGGMKVPHGVGPERDSYNPELMGNVDESGAVVSALVNGVTPAGARQVIGECWHRAALLCSPGKSVCVRPSCLESFKGGAGEMPRGGGRDEETPPCNNVLTLPCLLLSP</sequence>
<dbReference type="EMBL" id="JAINUG010000073">
    <property type="protein sequence ID" value="KAJ8401026.1"/>
    <property type="molecule type" value="Genomic_DNA"/>
</dbReference>
<feature type="region of interest" description="Disordered" evidence="1">
    <location>
        <begin position="31"/>
        <end position="61"/>
    </location>
</feature>
<name>A0AAD7SEF0_9TELE</name>
<evidence type="ECO:0000256" key="1">
    <source>
        <dbReference type="SAM" id="MobiDB-lite"/>
    </source>
</evidence>
<dbReference type="AlphaFoldDB" id="A0AAD7SEF0"/>
<protein>
    <submittedName>
        <fullName evidence="2">Uncharacterized protein</fullName>
    </submittedName>
</protein>
<organism evidence="2 3">
    <name type="scientific">Aldrovandia affinis</name>
    <dbReference type="NCBI Taxonomy" id="143900"/>
    <lineage>
        <taxon>Eukaryota</taxon>
        <taxon>Metazoa</taxon>
        <taxon>Chordata</taxon>
        <taxon>Craniata</taxon>
        <taxon>Vertebrata</taxon>
        <taxon>Euteleostomi</taxon>
        <taxon>Actinopterygii</taxon>
        <taxon>Neopterygii</taxon>
        <taxon>Teleostei</taxon>
        <taxon>Notacanthiformes</taxon>
        <taxon>Halosauridae</taxon>
        <taxon>Aldrovandia</taxon>
    </lineage>
</organism>
<comment type="caution">
    <text evidence="2">The sequence shown here is derived from an EMBL/GenBank/DDBJ whole genome shotgun (WGS) entry which is preliminary data.</text>
</comment>